<sequence length="94" mass="10502">MFTANIILLIFYIMLKNILDLEGVAVLDKKQQKEITGGRRIRNLQGTGNIMVYNGGVYACECTWEVKEGLFGSWQQQTGPCPAQTMESLSCVPE</sequence>
<evidence type="ECO:0000313" key="2">
    <source>
        <dbReference type="Proteomes" id="UP001501456"/>
    </source>
</evidence>
<name>A0ABP7H1J7_9FLAO</name>
<gene>
    <name evidence="1" type="ORF">GCM10022271_09350</name>
</gene>
<organism evidence="1 2">
    <name type="scientific">Corallibacter vietnamensis</name>
    <dbReference type="NCBI Taxonomy" id="904130"/>
    <lineage>
        <taxon>Bacteria</taxon>
        <taxon>Pseudomonadati</taxon>
        <taxon>Bacteroidota</taxon>
        <taxon>Flavobacteriia</taxon>
        <taxon>Flavobacteriales</taxon>
        <taxon>Flavobacteriaceae</taxon>
        <taxon>Corallibacter</taxon>
    </lineage>
</organism>
<reference evidence="2" key="1">
    <citation type="journal article" date="2019" name="Int. J. Syst. Evol. Microbiol.">
        <title>The Global Catalogue of Microorganisms (GCM) 10K type strain sequencing project: providing services to taxonomists for standard genome sequencing and annotation.</title>
        <authorList>
            <consortium name="The Broad Institute Genomics Platform"/>
            <consortium name="The Broad Institute Genome Sequencing Center for Infectious Disease"/>
            <person name="Wu L."/>
            <person name="Ma J."/>
        </authorList>
    </citation>
    <scope>NUCLEOTIDE SEQUENCE [LARGE SCALE GENOMIC DNA]</scope>
    <source>
        <strain evidence="2">JCM 17525</strain>
    </source>
</reference>
<keyword evidence="2" id="KW-1185">Reference proteome</keyword>
<dbReference type="EMBL" id="BAABBI010000001">
    <property type="protein sequence ID" value="GAA3779243.1"/>
    <property type="molecule type" value="Genomic_DNA"/>
</dbReference>
<comment type="caution">
    <text evidence="1">The sequence shown here is derived from an EMBL/GenBank/DDBJ whole genome shotgun (WGS) entry which is preliminary data.</text>
</comment>
<proteinExistence type="predicted"/>
<protein>
    <submittedName>
        <fullName evidence="1">Uncharacterized protein</fullName>
    </submittedName>
</protein>
<accession>A0ABP7H1J7</accession>
<evidence type="ECO:0000313" key="1">
    <source>
        <dbReference type="EMBL" id="GAA3779243.1"/>
    </source>
</evidence>
<dbReference type="Proteomes" id="UP001501456">
    <property type="component" value="Unassembled WGS sequence"/>
</dbReference>